<dbReference type="EnsemblPlants" id="AET5Gv20909800.1">
    <property type="protein sequence ID" value="AET5Gv20909800.1"/>
    <property type="gene ID" value="AET5Gv20909800"/>
</dbReference>
<dbReference type="EnsemblPlants" id="AET5Gv20909800.5">
    <property type="protein sequence ID" value="AET5Gv20909800.5"/>
    <property type="gene ID" value="AET5Gv20909800"/>
</dbReference>
<feature type="region of interest" description="Disordered" evidence="1">
    <location>
        <begin position="1"/>
        <end position="26"/>
    </location>
</feature>
<protein>
    <submittedName>
        <fullName evidence="2">Uncharacterized protein</fullName>
    </submittedName>
</protein>
<reference evidence="2" key="3">
    <citation type="journal article" date="2017" name="Nature">
        <title>Genome sequence of the progenitor of the wheat D genome Aegilops tauschii.</title>
        <authorList>
            <person name="Luo M.C."/>
            <person name="Gu Y.Q."/>
            <person name="Puiu D."/>
            <person name="Wang H."/>
            <person name="Twardziok S.O."/>
            <person name="Deal K.R."/>
            <person name="Huo N."/>
            <person name="Zhu T."/>
            <person name="Wang L."/>
            <person name="Wang Y."/>
            <person name="McGuire P.E."/>
            <person name="Liu S."/>
            <person name="Long H."/>
            <person name="Ramasamy R.K."/>
            <person name="Rodriguez J.C."/>
            <person name="Van S.L."/>
            <person name="Yuan L."/>
            <person name="Wang Z."/>
            <person name="Xia Z."/>
            <person name="Xiao L."/>
            <person name="Anderson O.D."/>
            <person name="Ouyang S."/>
            <person name="Liang Y."/>
            <person name="Zimin A.V."/>
            <person name="Pertea G."/>
            <person name="Qi P."/>
            <person name="Bennetzen J.L."/>
            <person name="Dai X."/>
            <person name="Dawson M.W."/>
            <person name="Muller H.G."/>
            <person name="Kugler K."/>
            <person name="Rivarola-Duarte L."/>
            <person name="Spannagl M."/>
            <person name="Mayer K.F.X."/>
            <person name="Lu F.H."/>
            <person name="Bevan M.W."/>
            <person name="Leroy P."/>
            <person name="Li P."/>
            <person name="You F.M."/>
            <person name="Sun Q."/>
            <person name="Liu Z."/>
            <person name="Lyons E."/>
            <person name="Wicker T."/>
            <person name="Salzberg S.L."/>
            <person name="Devos K.M."/>
            <person name="Dvorak J."/>
        </authorList>
    </citation>
    <scope>NUCLEOTIDE SEQUENCE [LARGE SCALE GENOMIC DNA]</scope>
    <source>
        <strain evidence="2">cv. AL8/78</strain>
    </source>
</reference>
<accession>A0A453LU90</accession>
<dbReference type="Gramene" id="AET5Gv20909800.10">
    <property type="protein sequence ID" value="AET5Gv20909800.10"/>
    <property type="gene ID" value="AET5Gv20909800"/>
</dbReference>
<dbReference type="EnsemblPlants" id="AET5Gv20909800.2">
    <property type="protein sequence ID" value="AET5Gv20909800.2"/>
    <property type="gene ID" value="AET5Gv20909800"/>
</dbReference>
<dbReference type="Gramene" id="AET5Gv20909800.6">
    <property type="protein sequence ID" value="AET5Gv20909800.6"/>
    <property type="gene ID" value="AET5Gv20909800"/>
</dbReference>
<dbReference type="Gramene" id="AET5Gv20909800.5">
    <property type="protein sequence ID" value="AET5Gv20909800.5"/>
    <property type="gene ID" value="AET5Gv20909800"/>
</dbReference>
<dbReference type="Gramene" id="AET5Gv20909800.7">
    <property type="protein sequence ID" value="AET5Gv20909800.7"/>
    <property type="gene ID" value="AET5Gv20909800"/>
</dbReference>
<dbReference type="AlphaFoldDB" id="A0A453LU90"/>
<dbReference type="Gramene" id="AET5Gv20909800.2">
    <property type="protein sequence ID" value="AET5Gv20909800.2"/>
    <property type="gene ID" value="AET5Gv20909800"/>
</dbReference>
<reference evidence="2" key="4">
    <citation type="submission" date="2019-03" db="UniProtKB">
        <authorList>
            <consortium name="EnsemblPlants"/>
        </authorList>
    </citation>
    <scope>IDENTIFICATION</scope>
</reference>
<feature type="compositionally biased region" description="Polar residues" evidence="1">
    <location>
        <begin position="8"/>
        <end position="18"/>
    </location>
</feature>
<reference evidence="3" key="2">
    <citation type="journal article" date="2017" name="Nat. Plants">
        <title>The Aegilops tauschii genome reveals multiple impacts of transposons.</title>
        <authorList>
            <person name="Zhao G."/>
            <person name="Zou C."/>
            <person name="Li K."/>
            <person name="Wang K."/>
            <person name="Li T."/>
            <person name="Gao L."/>
            <person name="Zhang X."/>
            <person name="Wang H."/>
            <person name="Yang Z."/>
            <person name="Liu X."/>
            <person name="Jiang W."/>
            <person name="Mao L."/>
            <person name="Kong X."/>
            <person name="Jiao Y."/>
            <person name="Jia J."/>
        </authorList>
    </citation>
    <scope>NUCLEOTIDE SEQUENCE [LARGE SCALE GENOMIC DNA]</scope>
    <source>
        <strain evidence="3">cv. AL8/78</strain>
    </source>
</reference>
<dbReference type="Proteomes" id="UP000015105">
    <property type="component" value="Chromosome 5D"/>
</dbReference>
<sequence>MPCGGLPQPQQRSRNLQQHLRHPPNELEVGNVVHDGLTTTTRYALRSLPVRLESTRPHNLQCFTIWSASCSLIRL</sequence>
<dbReference type="EnsemblPlants" id="AET5Gv20909800.6">
    <property type="protein sequence ID" value="AET5Gv20909800.6"/>
    <property type="gene ID" value="AET5Gv20909800"/>
</dbReference>
<evidence type="ECO:0000313" key="2">
    <source>
        <dbReference type="EnsemblPlants" id="AET5Gv20909800.10"/>
    </source>
</evidence>
<name>A0A453LU90_AEGTS</name>
<dbReference type="EnsemblPlants" id="AET5Gv20909800.10">
    <property type="protein sequence ID" value="AET5Gv20909800.10"/>
    <property type="gene ID" value="AET5Gv20909800"/>
</dbReference>
<organism evidence="2 3">
    <name type="scientific">Aegilops tauschii subsp. strangulata</name>
    <name type="common">Goatgrass</name>
    <dbReference type="NCBI Taxonomy" id="200361"/>
    <lineage>
        <taxon>Eukaryota</taxon>
        <taxon>Viridiplantae</taxon>
        <taxon>Streptophyta</taxon>
        <taxon>Embryophyta</taxon>
        <taxon>Tracheophyta</taxon>
        <taxon>Spermatophyta</taxon>
        <taxon>Magnoliopsida</taxon>
        <taxon>Liliopsida</taxon>
        <taxon>Poales</taxon>
        <taxon>Poaceae</taxon>
        <taxon>BOP clade</taxon>
        <taxon>Pooideae</taxon>
        <taxon>Triticodae</taxon>
        <taxon>Triticeae</taxon>
        <taxon>Triticinae</taxon>
        <taxon>Aegilops</taxon>
    </lineage>
</organism>
<dbReference type="Gramene" id="AET5Gv20909800.1">
    <property type="protein sequence ID" value="AET5Gv20909800.1"/>
    <property type="gene ID" value="AET5Gv20909800"/>
</dbReference>
<reference evidence="3" key="1">
    <citation type="journal article" date="2014" name="Science">
        <title>Ancient hybridizations among the ancestral genomes of bread wheat.</title>
        <authorList>
            <consortium name="International Wheat Genome Sequencing Consortium,"/>
            <person name="Marcussen T."/>
            <person name="Sandve S.R."/>
            <person name="Heier L."/>
            <person name="Spannagl M."/>
            <person name="Pfeifer M."/>
            <person name="Jakobsen K.S."/>
            <person name="Wulff B.B."/>
            <person name="Steuernagel B."/>
            <person name="Mayer K.F."/>
            <person name="Olsen O.A."/>
        </authorList>
    </citation>
    <scope>NUCLEOTIDE SEQUENCE [LARGE SCALE GENOMIC DNA]</scope>
    <source>
        <strain evidence="3">cv. AL8/78</strain>
    </source>
</reference>
<proteinExistence type="predicted"/>
<reference evidence="2" key="5">
    <citation type="journal article" date="2021" name="G3 (Bethesda)">
        <title>Aegilops tauschii genome assembly Aet v5.0 features greater sequence contiguity and improved annotation.</title>
        <authorList>
            <person name="Wang L."/>
            <person name="Zhu T."/>
            <person name="Rodriguez J.C."/>
            <person name="Deal K.R."/>
            <person name="Dubcovsky J."/>
            <person name="McGuire P.E."/>
            <person name="Lux T."/>
            <person name="Spannagl M."/>
            <person name="Mayer K.F.X."/>
            <person name="Baldrich P."/>
            <person name="Meyers B.C."/>
            <person name="Huo N."/>
            <person name="Gu Y.Q."/>
            <person name="Zhou H."/>
            <person name="Devos K.M."/>
            <person name="Bennetzen J.L."/>
            <person name="Unver T."/>
            <person name="Budak H."/>
            <person name="Gulick P.J."/>
            <person name="Galiba G."/>
            <person name="Kalapos B."/>
            <person name="Nelson D.R."/>
            <person name="Li P."/>
            <person name="You F.M."/>
            <person name="Luo M.C."/>
            <person name="Dvorak J."/>
        </authorList>
    </citation>
    <scope>NUCLEOTIDE SEQUENCE [LARGE SCALE GENOMIC DNA]</scope>
    <source>
        <strain evidence="2">cv. AL8/78</strain>
    </source>
</reference>
<keyword evidence="3" id="KW-1185">Reference proteome</keyword>
<evidence type="ECO:0000313" key="3">
    <source>
        <dbReference type="Proteomes" id="UP000015105"/>
    </source>
</evidence>
<dbReference type="Gramene" id="AET5Gv20909800.8">
    <property type="protein sequence ID" value="AET5Gv20909800.8"/>
    <property type="gene ID" value="AET5Gv20909800"/>
</dbReference>
<dbReference type="EnsemblPlants" id="AET5Gv20909800.8">
    <property type="protein sequence ID" value="AET5Gv20909800.8"/>
    <property type="gene ID" value="AET5Gv20909800"/>
</dbReference>
<dbReference type="EnsemblPlants" id="AET5Gv20909800.7">
    <property type="protein sequence ID" value="AET5Gv20909800.7"/>
    <property type="gene ID" value="AET5Gv20909800"/>
</dbReference>
<evidence type="ECO:0000256" key="1">
    <source>
        <dbReference type="SAM" id="MobiDB-lite"/>
    </source>
</evidence>